<feature type="region of interest" description="Disordered" evidence="1">
    <location>
        <begin position="1"/>
        <end position="22"/>
    </location>
</feature>
<reference evidence="2 3" key="1">
    <citation type="submission" date="2017-12" db="EMBL/GenBank/DDBJ databases">
        <title>Sequencing the genomes of 1000 Actinobacteria strains.</title>
        <authorList>
            <person name="Klenk H.-P."/>
        </authorList>
    </citation>
    <scope>NUCLEOTIDE SEQUENCE [LARGE SCALE GENOMIC DNA]</scope>
    <source>
        <strain evidence="2 3">DSM 45165</strain>
    </source>
</reference>
<comment type="caution">
    <text evidence="2">The sequence shown here is derived from an EMBL/GenBank/DDBJ whole genome shotgun (WGS) entry which is preliminary data.</text>
</comment>
<sequence length="69" mass="7706">MWTLAGEYERRDDATGRLAPDEPPELVAEIRAVEGIEAQRLAAEQARVLWEVTEWQARNRSVGGLDNAA</sequence>
<evidence type="ECO:0000313" key="2">
    <source>
        <dbReference type="EMBL" id="PKV94795.1"/>
    </source>
</evidence>
<dbReference type="AlphaFoldDB" id="A0A2N3WLR0"/>
<dbReference type="EMBL" id="PJMY01000003">
    <property type="protein sequence ID" value="PKV94795.1"/>
    <property type="molecule type" value="Genomic_DNA"/>
</dbReference>
<evidence type="ECO:0000256" key="1">
    <source>
        <dbReference type="SAM" id="MobiDB-lite"/>
    </source>
</evidence>
<name>A0A2N3WLR0_9PSEU</name>
<gene>
    <name evidence="2" type="ORF">ATK30_5681</name>
</gene>
<keyword evidence="3" id="KW-1185">Reference proteome</keyword>
<protein>
    <submittedName>
        <fullName evidence="2">Uncharacterized protein</fullName>
    </submittedName>
</protein>
<evidence type="ECO:0000313" key="3">
    <source>
        <dbReference type="Proteomes" id="UP000233750"/>
    </source>
</evidence>
<accession>A0A2N3WLR0</accession>
<dbReference type="Proteomes" id="UP000233750">
    <property type="component" value="Unassembled WGS sequence"/>
</dbReference>
<proteinExistence type="predicted"/>
<organism evidence="2 3">
    <name type="scientific">Amycolatopsis echigonensis</name>
    <dbReference type="NCBI Taxonomy" id="2576905"/>
    <lineage>
        <taxon>Bacteria</taxon>
        <taxon>Bacillati</taxon>
        <taxon>Actinomycetota</taxon>
        <taxon>Actinomycetes</taxon>
        <taxon>Pseudonocardiales</taxon>
        <taxon>Pseudonocardiaceae</taxon>
        <taxon>Amycolatopsis</taxon>
    </lineage>
</organism>